<name>A0A161WGI1_COLIC</name>
<organism evidence="1 2">
    <name type="scientific">Colletotrichum incanum</name>
    <name type="common">Soybean anthracnose fungus</name>
    <dbReference type="NCBI Taxonomy" id="1573173"/>
    <lineage>
        <taxon>Eukaryota</taxon>
        <taxon>Fungi</taxon>
        <taxon>Dikarya</taxon>
        <taxon>Ascomycota</taxon>
        <taxon>Pezizomycotina</taxon>
        <taxon>Sordariomycetes</taxon>
        <taxon>Hypocreomycetidae</taxon>
        <taxon>Glomerellales</taxon>
        <taxon>Glomerellaceae</taxon>
        <taxon>Colletotrichum</taxon>
        <taxon>Colletotrichum spaethianum species complex</taxon>
    </lineage>
</organism>
<reference evidence="1 2" key="1">
    <citation type="submission" date="2015-06" db="EMBL/GenBank/DDBJ databases">
        <title>Survival trade-offs in plant roots during colonization by closely related pathogenic and mutualistic fungi.</title>
        <authorList>
            <person name="Hacquard S."/>
            <person name="Kracher B."/>
            <person name="Hiruma K."/>
            <person name="Weinman A."/>
            <person name="Muench P."/>
            <person name="Garrido Oter R."/>
            <person name="Ver Loren van Themaat E."/>
            <person name="Dallerey J.-F."/>
            <person name="Damm U."/>
            <person name="Henrissat B."/>
            <person name="Lespinet O."/>
            <person name="Thon M."/>
            <person name="Kemen E."/>
            <person name="McHardy A.C."/>
            <person name="Schulze-Lefert P."/>
            <person name="O'Connell R.J."/>
        </authorList>
    </citation>
    <scope>NUCLEOTIDE SEQUENCE [LARGE SCALE GENOMIC DNA]</scope>
    <source>
        <strain evidence="1 2">MAFF 238704</strain>
    </source>
</reference>
<feature type="non-terminal residue" evidence="1">
    <location>
        <position position="1"/>
    </location>
</feature>
<dbReference type="AlphaFoldDB" id="A0A161WGI1"/>
<comment type="caution">
    <text evidence="1">The sequence shown here is derived from an EMBL/GenBank/DDBJ whole genome shotgun (WGS) entry which is preliminary data.</text>
</comment>
<evidence type="ECO:0000313" key="2">
    <source>
        <dbReference type="Proteomes" id="UP000076584"/>
    </source>
</evidence>
<accession>A0A161WGI1</accession>
<dbReference type="Proteomes" id="UP000076584">
    <property type="component" value="Unassembled WGS sequence"/>
</dbReference>
<dbReference type="EMBL" id="LFIW01001090">
    <property type="protein sequence ID" value="KZL83598.1"/>
    <property type="molecule type" value="Genomic_DNA"/>
</dbReference>
<protein>
    <submittedName>
        <fullName evidence="1">Uncharacterized protein</fullName>
    </submittedName>
</protein>
<keyword evidence="2" id="KW-1185">Reference proteome</keyword>
<proteinExistence type="predicted"/>
<gene>
    <name evidence="1" type="ORF">CI238_06027</name>
</gene>
<sequence>LFIPRPVRILLDPWRPMADVGVRRTTQVRHLDVRMCVGPPFIDLGTTNGVDAGQQVANTGLEHIAWLRLRHCREECGRCFARRYGRKCWIGCCRVRICVCDELAAMPAAAAWWTTLNCLSVKIEVPSRSGGGKRR</sequence>
<evidence type="ECO:0000313" key="1">
    <source>
        <dbReference type="EMBL" id="KZL83598.1"/>
    </source>
</evidence>